<protein>
    <submittedName>
        <fullName evidence="3">DotU family type IV/VI secretion system protein</fullName>
    </submittedName>
</protein>
<evidence type="ECO:0000259" key="2">
    <source>
        <dbReference type="Pfam" id="PF09850"/>
    </source>
</evidence>
<dbReference type="AlphaFoldDB" id="A0A753B683"/>
<dbReference type="PANTHER" id="PTHR38033:SF1">
    <property type="entry name" value="DOTU FAMILY TYPE IV_VI SECRETION SYSTEM PROTEIN"/>
    <property type="match status" value="1"/>
</dbReference>
<accession>A0A753B683</accession>
<dbReference type="Pfam" id="PF09850">
    <property type="entry name" value="DotU"/>
    <property type="match status" value="1"/>
</dbReference>
<gene>
    <name evidence="3" type="ORF">GND80_004175</name>
</gene>
<keyword evidence="1" id="KW-0812">Transmembrane</keyword>
<keyword evidence="1" id="KW-1133">Transmembrane helix</keyword>
<dbReference type="EMBL" id="DAAWID010000035">
    <property type="protein sequence ID" value="HAF7989317.1"/>
    <property type="molecule type" value="Genomic_DNA"/>
</dbReference>
<dbReference type="InterPro" id="IPR038522">
    <property type="entry name" value="T4/T6SS_DotU_sf"/>
</dbReference>
<comment type="caution">
    <text evidence="3">The sequence shown here is derived from an EMBL/GenBank/DDBJ whole genome shotgun (WGS) entry which is preliminary data.</text>
</comment>
<name>A0A753B683_SALHO</name>
<keyword evidence="1" id="KW-0472">Membrane</keyword>
<reference evidence="3" key="1">
    <citation type="journal article" date="2018" name="Genome Biol.">
        <title>SKESA: strategic k-mer extension for scrupulous assemblies.</title>
        <authorList>
            <person name="Souvorov A."/>
            <person name="Agarwala R."/>
            <person name="Lipman D.J."/>
        </authorList>
    </citation>
    <scope>NUCLEOTIDE SEQUENCE</scope>
    <source>
        <strain evidence="3">405-87</strain>
    </source>
</reference>
<proteinExistence type="predicted"/>
<feature type="domain" description="Type IV / VI secretion system DotU" evidence="2">
    <location>
        <begin position="3"/>
        <end position="197"/>
    </location>
</feature>
<organism evidence="3">
    <name type="scientific">Salmonella enterica subsp. houtenae serovar 45:g,z51:-</name>
    <dbReference type="NCBI Taxonomy" id="1967611"/>
    <lineage>
        <taxon>Bacteria</taxon>
        <taxon>Pseudomonadati</taxon>
        <taxon>Pseudomonadota</taxon>
        <taxon>Gammaproteobacteria</taxon>
        <taxon>Enterobacterales</taxon>
        <taxon>Enterobacteriaceae</taxon>
        <taxon>Salmonella</taxon>
    </lineage>
</organism>
<evidence type="ECO:0000313" key="3">
    <source>
        <dbReference type="EMBL" id="HAF7989317.1"/>
    </source>
</evidence>
<sequence length="206" mass="23811">MHLLDCYIPVFYRVLLIIQQGKDHTDSLRETILSVLVQAQDKARQQGYDEQDIEEAHFAVLVWVDEVILCAGAERPGQWHLASLQQMRYDSALGGQTFFERLNTLPESRSQVRLVYLFCLLCGFRGRFDSTEDLALNHVIQQQIDCLPDNFRQYISGNQTCLMLSPYQPPNNAKRNLKKILLRVFPVFLVLGFYSYVSVWLIHLGS</sequence>
<feature type="transmembrane region" description="Helical" evidence="1">
    <location>
        <begin position="180"/>
        <end position="202"/>
    </location>
</feature>
<evidence type="ECO:0000256" key="1">
    <source>
        <dbReference type="SAM" id="Phobius"/>
    </source>
</evidence>
<reference evidence="3" key="2">
    <citation type="submission" date="2018-07" db="EMBL/GenBank/DDBJ databases">
        <authorList>
            <consortium name="NCBI Pathogen Detection Project"/>
        </authorList>
    </citation>
    <scope>NUCLEOTIDE SEQUENCE</scope>
    <source>
        <strain evidence="3">405-87</strain>
    </source>
</reference>
<dbReference type="Gene3D" id="1.25.40.590">
    <property type="entry name" value="Type IV / VI secretion system, DotU"/>
    <property type="match status" value="1"/>
</dbReference>
<dbReference type="InterPro" id="IPR017732">
    <property type="entry name" value="T4/T6SS_DotU"/>
</dbReference>
<dbReference type="NCBIfam" id="TIGR03349">
    <property type="entry name" value="IV_VI_DotU"/>
    <property type="match status" value="1"/>
</dbReference>
<dbReference type="PANTHER" id="PTHR38033">
    <property type="entry name" value="MEMBRANE PROTEIN-RELATED"/>
    <property type="match status" value="1"/>
</dbReference>